<organism evidence="1 2">
    <name type="scientific">Helicoverpa armigera</name>
    <name type="common">Cotton bollworm</name>
    <name type="synonym">Heliothis armigera</name>
    <dbReference type="NCBI Taxonomy" id="29058"/>
    <lineage>
        <taxon>Eukaryota</taxon>
        <taxon>Metazoa</taxon>
        <taxon>Ecdysozoa</taxon>
        <taxon>Arthropoda</taxon>
        <taxon>Hexapoda</taxon>
        <taxon>Insecta</taxon>
        <taxon>Pterygota</taxon>
        <taxon>Neoptera</taxon>
        <taxon>Endopterygota</taxon>
        <taxon>Lepidoptera</taxon>
        <taxon>Glossata</taxon>
        <taxon>Ditrysia</taxon>
        <taxon>Noctuoidea</taxon>
        <taxon>Noctuidae</taxon>
        <taxon>Heliothinae</taxon>
        <taxon>Helicoverpa</taxon>
    </lineage>
</organism>
<keyword evidence="2" id="KW-1185">Reference proteome</keyword>
<evidence type="ECO:0000313" key="2">
    <source>
        <dbReference type="Proteomes" id="UP000249218"/>
    </source>
</evidence>
<evidence type="ECO:0000313" key="1">
    <source>
        <dbReference type="EMBL" id="PZC72386.1"/>
    </source>
</evidence>
<accession>A0A2W1BHS9</accession>
<name>A0A2W1BHS9_HELAM</name>
<dbReference type="AlphaFoldDB" id="A0A2W1BHS9"/>
<reference evidence="1 2" key="1">
    <citation type="journal article" date="2017" name="BMC Biol.">
        <title>Genomic innovations, transcriptional plasticity and gene loss underlying the evolution and divergence of two highly polyphagous and invasive Helicoverpa pest species.</title>
        <authorList>
            <person name="Pearce S.L."/>
            <person name="Clarke D.F."/>
            <person name="East P.D."/>
            <person name="Elfekih S."/>
            <person name="Gordon K.H."/>
            <person name="Jermiin L.S."/>
            <person name="McGaughran A."/>
            <person name="Oakeshott J.G."/>
            <person name="Papanikolaou A."/>
            <person name="Perera O.P."/>
            <person name="Rane R.V."/>
            <person name="Richards S."/>
            <person name="Tay W.T."/>
            <person name="Walsh T.K."/>
            <person name="Anderson A."/>
            <person name="Anderson C.J."/>
            <person name="Asgari S."/>
            <person name="Board P.G."/>
            <person name="Bretschneider A."/>
            <person name="Campbell P.M."/>
            <person name="Chertemps T."/>
            <person name="Christeller J.T."/>
            <person name="Coppin C.W."/>
            <person name="Downes S.J."/>
            <person name="Duan G."/>
            <person name="Farnsworth C.A."/>
            <person name="Good R.T."/>
            <person name="Han L.B."/>
            <person name="Han Y.C."/>
            <person name="Hatje K."/>
            <person name="Horne I."/>
            <person name="Huang Y.P."/>
            <person name="Hughes D.S."/>
            <person name="Jacquin-Joly E."/>
            <person name="James W."/>
            <person name="Jhangiani S."/>
            <person name="Kollmar M."/>
            <person name="Kuwar S.S."/>
            <person name="Li S."/>
            <person name="Liu N.Y."/>
            <person name="Maibeche M.T."/>
            <person name="Miller J.R."/>
            <person name="Montagne N."/>
            <person name="Perry T."/>
            <person name="Qu J."/>
            <person name="Song S.V."/>
            <person name="Sutton G.G."/>
            <person name="Vogel H."/>
            <person name="Walenz B.P."/>
            <person name="Xu W."/>
            <person name="Zhang H.J."/>
            <person name="Zou Z."/>
            <person name="Batterham P."/>
            <person name="Edwards O.R."/>
            <person name="Feyereisen R."/>
            <person name="Gibbs R.A."/>
            <person name="Heckel D.G."/>
            <person name="McGrath A."/>
            <person name="Robin C."/>
            <person name="Scherer S.E."/>
            <person name="Worley K.C."/>
            <person name="Wu Y.D."/>
        </authorList>
    </citation>
    <scope>NUCLEOTIDE SEQUENCE [LARGE SCALE GENOMIC DNA]</scope>
    <source>
        <strain evidence="1">Harm_GR_Male_#8</strain>
        <tissue evidence="1">Whole organism</tissue>
    </source>
</reference>
<feature type="non-terminal residue" evidence="1">
    <location>
        <position position="39"/>
    </location>
</feature>
<dbReference type="EMBL" id="KZ150193">
    <property type="protein sequence ID" value="PZC72386.1"/>
    <property type="molecule type" value="Genomic_DNA"/>
</dbReference>
<sequence length="39" mass="4546">MSKEAYIGYIEKHLHLQNPELKSEIDVTVYDKINQLATI</sequence>
<protein>
    <submittedName>
        <fullName evidence="1">Uncharacterized protein</fullName>
    </submittedName>
</protein>
<dbReference type="Proteomes" id="UP000249218">
    <property type="component" value="Unassembled WGS sequence"/>
</dbReference>
<proteinExistence type="predicted"/>
<gene>
    <name evidence="1" type="primary">HaOG200894</name>
    <name evidence="1" type="ORF">B5X24_HaOG200894</name>
</gene>